<dbReference type="GO" id="GO:0005774">
    <property type="term" value="C:vacuolar membrane"/>
    <property type="evidence" value="ECO:0007669"/>
    <property type="project" value="TreeGrafter"/>
</dbReference>
<sequence>MENPELNKLSPFSAEADFQNRSKWLSNNLDGMNRSVEQMLKAIKENSHNFPKTADMDSQVEEFSRLYQLLVEKVLSPELQLQVPVYSDCGSPQGTPDLSSDQKQGFNMSSNRGLDISFDSGGGSSSLSLKDGTEFSSSSSSDSESESFNSSVDNNYAVSRAEKDGQGLKKKLLELETERPNMKGAFWVGEEDKVNYDELQDKFARIEEELNVSNIKLQLSEKEVARLKSKLEKNETIFLLSEGLQAQLASAEKDKEEREADLQVEKMRVLELQQQTEQLKTRASESDSRIERLIEELEMSREMLRNSDDRIAKLTHELDIVQSDHHLQIKELETVFQVSQERFHAEKEQMQSDILKQVEAEKTGTRALHIAHETALQGEISQLKDELSARSESLAALNRYHDELKLKHDTLMAEKDELTATVHKLLADEESRESRVHELEVHLQHLQVEKEGLISGSESLKKQNDDLKLELSELQEEVNKQKVTIEDGAEGKREAIRQLCFSLDHYRSGYQELRQAFVGHKQRPVLTA</sequence>
<evidence type="ECO:0000256" key="4">
    <source>
        <dbReference type="SAM" id="MobiDB-lite"/>
    </source>
</evidence>
<organism evidence="6 7">
    <name type="scientific">Momordica charantia</name>
    <name type="common">Bitter gourd</name>
    <name type="synonym">Balsam pear</name>
    <dbReference type="NCBI Taxonomy" id="3673"/>
    <lineage>
        <taxon>Eukaryota</taxon>
        <taxon>Viridiplantae</taxon>
        <taxon>Streptophyta</taxon>
        <taxon>Embryophyta</taxon>
        <taxon>Tracheophyta</taxon>
        <taxon>Spermatophyta</taxon>
        <taxon>Magnoliopsida</taxon>
        <taxon>eudicotyledons</taxon>
        <taxon>Gunneridae</taxon>
        <taxon>Pentapetalae</taxon>
        <taxon>rosids</taxon>
        <taxon>fabids</taxon>
        <taxon>Cucurbitales</taxon>
        <taxon>Cucurbitaceae</taxon>
        <taxon>Momordiceae</taxon>
        <taxon>Momordica</taxon>
    </lineage>
</organism>
<dbReference type="PROSITE" id="PS51774">
    <property type="entry name" value="NAB"/>
    <property type="match status" value="1"/>
</dbReference>
<dbReference type="GeneID" id="111006642"/>
<protein>
    <submittedName>
        <fullName evidence="7">Protein NETWORKED 4B</fullName>
    </submittedName>
</protein>
<dbReference type="InterPro" id="IPR051861">
    <property type="entry name" value="NET_actin-binding_domain"/>
</dbReference>
<dbReference type="PANTHER" id="PTHR32258">
    <property type="entry name" value="PROTEIN NETWORKED 4A"/>
    <property type="match status" value="1"/>
</dbReference>
<feature type="compositionally biased region" description="Low complexity" evidence="4">
    <location>
        <begin position="113"/>
        <end position="154"/>
    </location>
</feature>
<dbReference type="InterPro" id="IPR011684">
    <property type="entry name" value="NAB"/>
</dbReference>
<accession>A0A6J1BZF1</accession>
<evidence type="ECO:0000313" key="7">
    <source>
        <dbReference type="RefSeq" id="XP_022134362.1"/>
    </source>
</evidence>
<evidence type="ECO:0000259" key="5">
    <source>
        <dbReference type="PROSITE" id="PS51774"/>
    </source>
</evidence>
<keyword evidence="1 3" id="KW-0175">Coiled coil</keyword>
<dbReference type="GO" id="GO:0003779">
    <property type="term" value="F:actin binding"/>
    <property type="evidence" value="ECO:0007669"/>
    <property type="project" value="InterPro"/>
</dbReference>
<proteinExistence type="inferred from homology"/>
<feature type="domain" description="NAB" evidence="5">
    <location>
        <begin position="9"/>
        <end position="93"/>
    </location>
</feature>
<evidence type="ECO:0000256" key="2">
    <source>
        <dbReference type="ARBA" id="ARBA00038006"/>
    </source>
</evidence>
<feature type="coiled-coil region" evidence="3">
    <location>
        <begin position="457"/>
        <end position="484"/>
    </location>
</feature>
<comment type="similarity">
    <text evidence="2">Belongs to the NET family.</text>
</comment>
<reference evidence="7" key="1">
    <citation type="submission" date="2025-08" db="UniProtKB">
        <authorList>
            <consortium name="RefSeq"/>
        </authorList>
    </citation>
    <scope>IDENTIFICATION</scope>
    <source>
        <strain evidence="7">OHB3-1</strain>
    </source>
</reference>
<dbReference type="KEGG" id="mcha:111006642"/>
<feature type="compositionally biased region" description="Polar residues" evidence="4">
    <location>
        <begin position="90"/>
        <end position="112"/>
    </location>
</feature>
<dbReference type="Proteomes" id="UP000504603">
    <property type="component" value="Unplaced"/>
</dbReference>
<keyword evidence="6" id="KW-1185">Reference proteome</keyword>
<evidence type="ECO:0000256" key="3">
    <source>
        <dbReference type="SAM" id="Coils"/>
    </source>
</evidence>
<feature type="coiled-coil region" evidence="3">
    <location>
        <begin position="158"/>
        <end position="310"/>
    </location>
</feature>
<feature type="region of interest" description="Disordered" evidence="4">
    <location>
        <begin position="87"/>
        <end position="154"/>
    </location>
</feature>
<evidence type="ECO:0000256" key="1">
    <source>
        <dbReference type="ARBA" id="ARBA00023054"/>
    </source>
</evidence>
<dbReference type="PANTHER" id="PTHR32258:SF14">
    <property type="entry name" value="GB|AAF19561.1"/>
    <property type="match status" value="1"/>
</dbReference>
<dbReference type="RefSeq" id="XP_022134362.1">
    <property type="nucleotide sequence ID" value="XM_022278670.1"/>
</dbReference>
<evidence type="ECO:0000313" key="6">
    <source>
        <dbReference type="Proteomes" id="UP000504603"/>
    </source>
</evidence>
<dbReference type="AlphaFoldDB" id="A0A6J1BZF1"/>
<name>A0A6J1BZF1_MOMCH</name>
<dbReference type="OrthoDB" id="1898513at2759"/>
<gene>
    <name evidence="7" type="primary">LOC111006642</name>
</gene>